<organism evidence="13 14">
    <name type="scientific">Pinibacter aurantiacus</name>
    <dbReference type="NCBI Taxonomy" id="2851599"/>
    <lineage>
        <taxon>Bacteria</taxon>
        <taxon>Pseudomonadati</taxon>
        <taxon>Bacteroidota</taxon>
        <taxon>Chitinophagia</taxon>
        <taxon>Chitinophagales</taxon>
        <taxon>Chitinophagaceae</taxon>
        <taxon>Pinibacter</taxon>
    </lineage>
</organism>
<dbReference type="InterPro" id="IPR001206">
    <property type="entry name" value="Diacylglycerol_kinase_cat_dom"/>
</dbReference>
<protein>
    <submittedName>
        <fullName evidence="13">YegS/Rv2252/BmrU family lipid kinase</fullName>
    </submittedName>
</protein>
<keyword evidence="10" id="KW-0594">Phospholipid biosynthesis</keyword>
<comment type="caution">
    <text evidence="13">The sequence shown here is derived from an EMBL/GenBank/DDBJ whole genome shotgun (WGS) entry which is preliminary data.</text>
</comment>
<dbReference type="Pfam" id="PF19279">
    <property type="entry name" value="YegS_C"/>
    <property type="match status" value="1"/>
</dbReference>
<keyword evidence="4" id="KW-0479">Metal-binding</keyword>
<keyword evidence="9" id="KW-0443">Lipid metabolism</keyword>
<evidence type="ECO:0000256" key="1">
    <source>
        <dbReference type="ARBA" id="ARBA00001946"/>
    </source>
</evidence>
<dbReference type="PANTHER" id="PTHR12358">
    <property type="entry name" value="SPHINGOSINE KINASE"/>
    <property type="match status" value="1"/>
</dbReference>
<dbReference type="EMBL" id="JAHSPG010000002">
    <property type="protein sequence ID" value="MBV4356151.1"/>
    <property type="molecule type" value="Genomic_DNA"/>
</dbReference>
<dbReference type="GO" id="GO:0005524">
    <property type="term" value="F:ATP binding"/>
    <property type="evidence" value="ECO:0007669"/>
    <property type="project" value="UniProtKB-KW"/>
</dbReference>
<sequence>MTRKIIYLVNPISGTKNKQNLPELIAAKTKAAKIHFEILPTVASGDYKFVKQKIEEENITDVVICGGDGSVNTVTQQLYKTGVNFGIVPLGSGNGLSNTAKIPKDSGKALDVVIKGHAAYIDAFTINNEFSCMLCGIGFDAKVAHDFAQQKTRGLLTYAKESFKNFFSAKPYTFELTVNGAKFNTQAFFISIANSNQFGNQFTIAPKASLCDGLLDIVIVPYMNKIVLPLAVLQQVKTGKITSEKEIKTPGITYFQTSQIKIKNVSHAPLHIDGEPKETSSSFDIKIIPNCFKLLQPV</sequence>
<evidence type="ECO:0000256" key="7">
    <source>
        <dbReference type="ARBA" id="ARBA00022840"/>
    </source>
</evidence>
<proteinExistence type="predicted"/>
<dbReference type="InterPro" id="IPR045540">
    <property type="entry name" value="YegS/DAGK_C"/>
</dbReference>
<dbReference type="SMART" id="SM00046">
    <property type="entry name" value="DAGKc"/>
    <property type="match status" value="1"/>
</dbReference>
<evidence type="ECO:0000313" key="14">
    <source>
        <dbReference type="Proteomes" id="UP000812270"/>
    </source>
</evidence>
<dbReference type="RefSeq" id="WP_217789714.1">
    <property type="nucleotide sequence ID" value="NZ_JAHSPG010000002.1"/>
</dbReference>
<keyword evidence="6 13" id="KW-0418">Kinase</keyword>
<evidence type="ECO:0000256" key="11">
    <source>
        <dbReference type="ARBA" id="ARBA00023264"/>
    </source>
</evidence>
<keyword evidence="2" id="KW-0444">Lipid biosynthesis</keyword>
<dbReference type="Pfam" id="PF00781">
    <property type="entry name" value="DAGK_cat"/>
    <property type="match status" value="1"/>
</dbReference>
<accession>A0A9E2S580</accession>
<keyword evidence="5" id="KW-0547">Nucleotide-binding</keyword>
<evidence type="ECO:0000256" key="6">
    <source>
        <dbReference type="ARBA" id="ARBA00022777"/>
    </source>
</evidence>
<evidence type="ECO:0000256" key="2">
    <source>
        <dbReference type="ARBA" id="ARBA00022516"/>
    </source>
</evidence>
<dbReference type="PROSITE" id="PS50146">
    <property type="entry name" value="DAGK"/>
    <property type="match status" value="1"/>
</dbReference>
<dbReference type="GO" id="GO:0016301">
    <property type="term" value="F:kinase activity"/>
    <property type="evidence" value="ECO:0007669"/>
    <property type="project" value="UniProtKB-KW"/>
</dbReference>
<gene>
    <name evidence="13" type="ORF">KTO63_03260</name>
</gene>
<keyword evidence="14" id="KW-1185">Reference proteome</keyword>
<evidence type="ECO:0000256" key="8">
    <source>
        <dbReference type="ARBA" id="ARBA00022842"/>
    </source>
</evidence>
<keyword evidence="3" id="KW-0808">Transferase</keyword>
<dbReference type="InterPro" id="IPR050187">
    <property type="entry name" value="Lipid_Phosphate_FormReg"/>
</dbReference>
<evidence type="ECO:0000256" key="9">
    <source>
        <dbReference type="ARBA" id="ARBA00023098"/>
    </source>
</evidence>
<dbReference type="GO" id="GO:0046872">
    <property type="term" value="F:metal ion binding"/>
    <property type="evidence" value="ECO:0007669"/>
    <property type="project" value="UniProtKB-KW"/>
</dbReference>
<evidence type="ECO:0000256" key="4">
    <source>
        <dbReference type="ARBA" id="ARBA00022723"/>
    </source>
</evidence>
<reference evidence="13" key="1">
    <citation type="submission" date="2021-06" db="EMBL/GenBank/DDBJ databases">
        <authorList>
            <person name="Huq M.A."/>
        </authorList>
    </citation>
    <scope>NUCLEOTIDE SEQUENCE</scope>
    <source>
        <strain evidence="13">MAH-26</strain>
    </source>
</reference>
<dbReference type="GO" id="GO:0008654">
    <property type="term" value="P:phospholipid biosynthetic process"/>
    <property type="evidence" value="ECO:0007669"/>
    <property type="project" value="UniProtKB-KW"/>
</dbReference>
<dbReference type="GO" id="GO:0005886">
    <property type="term" value="C:plasma membrane"/>
    <property type="evidence" value="ECO:0007669"/>
    <property type="project" value="TreeGrafter"/>
</dbReference>
<feature type="domain" description="DAGKc" evidence="12">
    <location>
        <begin position="1"/>
        <end position="130"/>
    </location>
</feature>
<name>A0A9E2S580_9BACT</name>
<comment type="cofactor">
    <cofactor evidence="1">
        <name>Mg(2+)</name>
        <dbReference type="ChEBI" id="CHEBI:18420"/>
    </cofactor>
</comment>
<keyword evidence="8" id="KW-0460">Magnesium</keyword>
<dbReference type="PANTHER" id="PTHR12358:SF106">
    <property type="entry name" value="LIPID KINASE YEGS"/>
    <property type="match status" value="1"/>
</dbReference>
<keyword evidence="11" id="KW-1208">Phospholipid metabolism</keyword>
<keyword evidence="7" id="KW-0067">ATP-binding</keyword>
<dbReference type="AlphaFoldDB" id="A0A9E2S580"/>
<evidence type="ECO:0000256" key="10">
    <source>
        <dbReference type="ARBA" id="ARBA00023209"/>
    </source>
</evidence>
<evidence type="ECO:0000313" key="13">
    <source>
        <dbReference type="EMBL" id="MBV4356151.1"/>
    </source>
</evidence>
<dbReference type="Proteomes" id="UP000812270">
    <property type="component" value="Unassembled WGS sequence"/>
</dbReference>
<evidence type="ECO:0000256" key="5">
    <source>
        <dbReference type="ARBA" id="ARBA00022741"/>
    </source>
</evidence>
<dbReference type="InterPro" id="IPR005218">
    <property type="entry name" value="Diacylglycerol/lipid_kinase"/>
</dbReference>
<evidence type="ECO:0000256" key="3">
    <source>
        <dbReference type="ARBA" id="ARBA00022679"/>
    </source>
</evidence>
<evidence type="ECO:0000259" key="12">
    <source>
        <dbReference type="PROSITE" id="PS50146"/>
    </source>
</evidence>
<dbReference type="NCBIfam" id="TIGR00147">
    <property type="entry name" value="YegS/Rv2252/BmrU family lipid kinase"/>
    <property type="match status" value="1"/>
</dbReference>